<dbReference type="InterPro" id="IPR002104">
    <property type="entry name" value="Integrase_catalytic"/>
</dbReference>
<evidence type="ECO:0000313" key="8">
    <source>
        <dbReference type="EMBL" id="MDX8419069.1"/>
    </source>
</evidence>
<reference evidence="8 9" key="1">
    <citation type="submission" date="2022-03" db="EMBL/GenBank/DDBJ databases">
        <title>Novel taxa within the pig intestine.</title>
        <authorList>
            <person name="Wylensek D."/>
            <person name="Bishof K."/>
            <person name="Afrizal A."/>
            <person name="Clavel T."/>
        </authorList>
    </citation>
    <scope>NUCLEOTIDE SEQUENCE [LARGE SCALE GENOMIC DNA]</scope>
    <source>
        <strain evidence="8 9">CLA-KB-P133</strain>
    </source>
</reference>
<dbReference type="Proteomes" id="UP001286174">
    <property type="component" value="Unassembled WGS sequence"/>
</dbReference>
<evidence type="ECO:0000259" key="6">
    <source>
        <dbReference type="PROSITE" id="PS51898"/>
    </source>
</evidence>
<feature type="domain" description="Tyr recombinase" evidence="6">
    <location>
        <begin position="166"/>
        <end position="349"/>
    </location>
</feature>
<keyword evidence="2" id="KW-0229">DNA integration</keyword>
<evidence type="ECO:0000256" key="2">
    <source>
        <dbReference type="ARBA" id="ARBA00022908"/>
    </source>
</evidence>
<dbReference type="GO" id="GO:0015074">
    <property type="term" value="P:DNA integration"/>
    <property type="evidence" value="ECO:0007669"/>
    <property type="project" value="UniProtKB-KW"/>
</dbReference>
<dbReference type="Gene3D" id="1.10.150.130">
    <property type="match status" value="1"/>
</dbReference>
<dbReference type="Pfam" id="PF14659">
    <property type="entry name" value="Phage_int_SAM_3"/>
    <property type="match status" value="1"/>
</dbReference>
<dbReference type="PANTHER" id="PTHR30349">
    <property type="entry name" value="PHAGE INTEGRASE-RELATED"/>
    <property type="match status" value="1"/>
</dbReference>
<evidence type="ECO:0000313" key="9">
    <source>
        <dbReference type="Proteomes" id="UP001286174"/>
    </source>
</evidence>
<keyword evidence="3 5" id="KW-0238">DNA-binding</keyword>
<organism evidence="8 9">
    <name type="scientific">Grylomicrobium aquisgranensis</name>
    <dbReference type="NCBI Taxonomy" id="2926318"/>
    <lineage>
        <taxon>Bacteria</taxon>
        <taxon>Bacillati</taxon>
        <taxon>Bacillota</taxon>
        <taxon>Erysipelotrichia</taxon>
        <taxon>Erysipelotrichales</taxon>
        <taxon>Erysipelotrichaceae</taxon>
        <taxon>Grylomicrobium</taxon>
    </lineage>
</organism>
<feature type="domain" description="Core-binding (CB)" evidence="7">
    <location>
        <begin position="56"/>
        <end position="144"/>
    </location>
</feature>
<accession>A0AB35U7B7</accession>
<dbReference type="InterPro" id="IPR050090">
    <property type="entry name" value="Tyrosine_recombinase_XerCD"/>
</dbReference>
<dbReference type="RefSeq" id="WP_370595611.1">
    <property type="nucleotide sequence ID" value="NZ_JALBUR010000004.1"/>
</dbReference>
<dbReference type="PROSITE" id="PS51900">
    <property type="entry name" value="CB"/>
    <property type="match status" value="1"/>
</dbReference>
<dbReference type="SUPFAM" id="SSF56349">
    <property type="entry name" value="DNA breaking-rejoining enzymes"/>
    <property type="match status" value="1"/>
</dbReference>
<dbReference type="InterPro" id="IPR028259">
    <property type="entry name" value="AP2-like_int_N"/>
</dbReference>
<dbReference type="InterPro" id="IPR013762">
    <property type="entry name" value="Integrase-like_cat_sf"/>
</dbReference>
<dbReference type="AlphaFoldDB" id="A0AB35U7B7"/>
<evidence type="ECO:0000259" key="7">
    <source>
        <dbReference type="PROSITE" id="PS51900"/>
    </source>
</evidence>
<keyword evidence="9" id="KW-1185">Reference proteome</keyword>
<dbReference type="InterPro" id="IPR011010">
    <property type="entry name" value="DNA_brk_join_enz"/>
</dbReference>
<evidence type="ECO:0000256" key="3">
    <source>
        <dbReference type="ARBA" id="ARBA00023125"/>
    </source>
</evidence>
<dbReference type="EMBL" id="JALBUR010000004">
    <property type="protein sequence ID" value="MDX8419069.1"/>
    <property type="molecule type" value="Genomic_DNA"/>
</dbReference>
<comment type="caution">
    <text evidence="8">The sequence shown here is derived from an EMBL/GenBank/DDBJ whole genome shotgun (WGS) entry which is preliminary data.</text>
</comment>
<evidence type="ECO:0000256" key="5">
    <source>
        <dbReference type="PROSITE-ProRule" id="PRU01248"/>
    </source>
</evidence>
<protein>
    <submittedName>
        <fullName evidence="8">Site-specific integrase</fullName>
    </submittedName>
</protein>
<dbReference type="CDD" id="cd01189">
    <property type="entry name" value="INT_ICEBs1_C_like"/>
    <property type="match status" value="1"/>
</dbReference>
<dbReference type="Gene3D" id="1.10.443.10">
    <property type="entry name" value="Intergrase catalytic core"/>
    <property type="match status" value="1"/>
</dbReference>
<dbReference type="GO" id="GO:0003677">
    <property type="term" value="F:DNA binding"/>
    <property type="evidence" value="ECO:0007669"/>
    <property type="project" value="UniProtKB-UniRule"/>
</dbReference>
<evidence type="ECO:0000256" key="4">
    <source>
        <dbReference type="ARBA" id="ARBA00023172"/>
    </source>
</evidence>
<dbReference type="GO" id="GO:0006310">
    <property type="term" value="P:DNA recombination"/>
    <property type="evidence" value="ECO:0007669"/>
    <property type="project" value="UniProtKB-KW"/>
</dbReference>
<proteinExistence type="inferred from homology"/>
<comment type="similarity">
    <text evidence="1">Belongs to the 'phage' integrase family.</text>
</comment>
<dbReference type="Pfam" id="PF14657">
    <property type="entry name" value="Arm-DNA-bind_4"/>
    <property type="match status" value="1"/>
</dbReference>
<dbReference type="InterPro" id="IPR004107">
    <property type="entry name" value="Integrase_SAM-like_N"/>
</dbReference>
<dbReference type="PANTHER" id="PTHR30349:SF64">
    <property type="entry name" value="PROPHAGE INTEGRASE INTD-RELATED"/>
    <property type="match status" value="1"/>
</dbReference>
<keyword evidence="4" id="KW-0233">DNA recombination</keyword>
<name>A0AB35U7B7_9FIRM</name>
<dbReference type="PROSITE" id="PS51898">
    <property type="entry name" value="TYR_RECOMBINASE"/>
    <property type="match status" value="1"/>
</dbReference>
<dbReference type="InterPro" id="IPR010998">
    <property type="entry name" value="Integrase_recombinase_N"/>
</dbReference>
<gene>
    <name evidence="8" type="ORF">MOZ60_03055</name>
</gene>
<dbReference type="Pfam" id="PF00589">
    <property type="entry name" value="Phage_integrase"/>
    <property type="match status" value="1"/>
</dbReference>
<sequence>MPAYKGKGKNPWFCKFRYKDFDGKTIYKTKRGFSTKREAVEWEQAFKMKNSGSSGMTLKMFSEKYMEDMKGRLKPDTCVMKQSLIDTWIVPYLGKLPMNEITTRDVMQWQNRLISYENSNGKGLSKSYLKTIHNQLSAMFNHGMKYYELKSNPAALAGNMGTDKEVKNSFWTKEQYLAFSEEMKAEPIYYYAFQILYWCGLREGEMLALTPDDIDFDKKIINVTKTYYVLKGKEYITKPKTLNSIRQVSMPDFLVHDLQDYLKMLYKPEQNERMFPLTKSMLSRAMDRGSASAGLPRIRIHDLRHSHVSLLIHMGWSPLTIGQRVGHSSVYITYHYAHMFPDDQQKLADSLDELKKGGE</sequence>
<dbReference type="InterPro" id="IPR044068">
    <property type="entry name" value="CB"/>
</dbReference>
<evidence type="ECO:0000256" key="1">
    <source>
        <dbReference type="ARBA" id="ARBA00008857"/>
    </source>
</evidence>